<dbReference type="EMBL" id="JAGSND010000001">
    <property type="protein sequence ID" value="MBR0596581.1"/>
    <property type="molecule type" value="Genomic_DNA"/>
</dbReference>
<organism evidence="2 3">
    <name type="scientific">Sinanaerobacter chloroacetimidivorans</name>
    <dbReference type="NCBI Taxonomy" id="2818044"/>
    <lineage>
        <taxon>Bacteria</taxon>
        <taxon>Bacillati</taxon>
        <taxon>Bacillota</taxon>
        <taxon>Clostridia</taxon>
        <taxon>Peptostreptococcales</taxon>
        <taxon>Anaerovoracaceae</taxon>
        <taxon>Sinanaerobacter</taxon>
    </lineage>
</organism>
<gene>
    <name evidence="2" type="ORF">KCX82_01710</name>
</gene>
<feature type="transmembrane region" description="Helical" evidence="1">
    <location>
        <begin position="6"/>
        <end position="28"/>
    </location>
</feature>
<reference evidence="2" key="2">
    <citation type="submission" date="2021-04" db="EMBL/GenBank/DDBJ databases">
        <authorList>
            <person name="Liu J."/>
        </authorList>
    </citation>
    <scope>NUCLEOTIDE SEQUENCE</scope>
    <source>
        <strain evidence="2">BAD-6</strain>
    </source>
</reference>
<proteinExistence type="predicted"/>
<name>A0A8J7VZU9_9FIRM</name>
<keyword evidence="1" id="KW-0472">Membrane</keyword>
<accession>A0A8J7VZU9</accession>
<dbReference type="AlphaFoldDB" id="A0A8J7VZU9"/>
<keyword evidence="1" id="KW-1133">Transmembrane helix</keyword>
<dbReference type="Proteomes" id="UP000675664">
    <property type="component" value="Unassembled WGS sequence"/>
</dbReference>
<sequence length="62" mass="6814">MNQHHNVFMSTLGLGVAAGLVGVQLYMLSSPRMQRTMQKNLKKAVDELSDLVEDIGDGIKNL</sequence>
<protein>
    <submittedName>
        <fullName evidence="2">YtxH domain-containing protein</fullName>
    </submittedName>
</protein>
<reference evidence="2" key="1">
    <citation type="submission" date="2021-04" db="EMBL/GenBank/DDBJ databases">
        <title>Sinoanaerobacter chloroacetimidivorans sp. nov., an obligate anaerobic bacterium isolated from anaerobic sludge.</title>
        <authorList>
            <person name="Bao Y."/>
        </authorList>
    </citation>
    <scope>NUCLEOTIDE SEQUENCE</scope>
    <source>
        <strain evidence="2">BAD-6</strain>
    </source>
</reference>
<comment type="caution">
    <text evidence="2">The sequence shown here is derived from an EMBL/GenBank/DDBJ whole genome shotgun (WGS) entry which is preliminary data.</text>
</comment>
<evidence type="ECO:0000256" key="1">
    <source>
        <dbReference type="SAM" id="Phobius"/>
    </source>
</evidence>
<keyword evidence="3" id="KW-1185">Reference proteome</keyword>
<keyword evidence="1" id="KW-0812">Transmembrane</keyword>
<evidence type="ECO:0000313" key="2">
    <source>
        <dbReference type="EMBL" id="MBR0596581.1"/>
    </source>
</evidence>
<evidence type="ECO:0000313" key="3">
    <source>
        <dbReference type="Proteomes" id="UP000675664"/>
    </source>
</evidence>
<dbReference type="RefSeq" id="WP_227016705.1">
    <property type="nucleotide sequence ID" value="NZ_JAGSND010000001.1"/>
</dbReference>